<proteinExistence type="predicted"/>
<keyword evidence="2" id="KW-1185">Reference proteome</keyword>
<dbReference type="EMBL" id="BPQH01000154">
    <property type="protein sequence ID" value="GJD54115.1"/>
    <property type="molecule type" value="Genomic_DNA"/>
</dbReference>
<evidence type="ECO:0000313" key="2">
    <source>
        <dbReference type="Proteomes" id="UP001055167"/>
    </source>
</evidence>
<reference evidence="1" key="2">
    <citation type="submission" date="2021-08" db="EMBL/GenBank/DDBJ databases">
        <authorList>
            <person name="Tani A."/>
            <person name="Ola A."/>
            <person name="Ogura Y."/>
            <person name="Katsura K."/>
            <person name="Hayashi T."/>
        </authorList>
    </citation>
    <scope>NUCLEOTIDE SEQUENCE</scope>
    <source>
        <strain evidence="1">KCTC 52305</strain>
    </source>
</reference>
<gene>
    <name evidence="1" type="ORF">OPKNFCMD_6899</name>
</gene>
<evidence type="ECO:0000313" key="1">
    <source>
        <dbReference type="EMBL" id="GJD54115.1"/>
    </source>
</evidence>
<protein>
    <submittedName>
        <fullName evidence="1">Uncharacterized protein</fullName>
    </submittedName>
</protein>
<accession>A0ABQ4RB66</accession>
<dbReference type="Proteomes" id="UP001055167">
    <property type="component" value="Unassembled WGS sequence"/>
</dbReference>
<organism evidence="1 2">
    <name type="scientific">Methylobacterium crusticola</name>
    <dbReference type="NCBI Taxonomy" id="1697972"/>
    <lineage>
        <taxon>Bacteria</taxon>
        <taxon>Pseudomonadati</taxon>
        <taxon>Pseudomonadota</taxon>
        <taxon>Alphaproteobacteria</taxon>
        <taxon>Hyphomicrobiales</taxon>
        <taxon>Methylobacteriaceae</taxon>
        <taxon>Methylobacterium</taxon>
    </lineage>
</organism>
<comment type="caution">
    <text evidence="1">The sequence shown here is derived from an EMBL/GenBank/DDBJ whole genome shotgun (WGS) entry which is preliminary data.</text>
</comment>
<sequence>MRELIEGGLAKDDAPAQIVTPELSWTTAENGLFMRRSVPGFYDEIAAER</sequence>
<name>A0ABQ4RB66_9HYPH</name>
<reference evidence="1" key="1">
    <citation type="journal article" date="2021" name="Front. Microbiol.">
        <title>Comprehensive Comparative Genomics and Phenotyping of Methylobacterium Species.</title>
        <authorList>
            <person name="Alessa O."/>
            <person name="Ogura Y."/>
            <person name="Fujitani Y."/>
            <person name="Takami H."/>
            <person name="Hayashi T."/>
            <person name="Sahin N."/>
            <person name="Tani A."/>
        </authorList>
    </citation>
    <scope>NUCLEOTIDE SEQUENCE</scope>
    <source>
        <strain evidence="1">KCTC 52305</strain>
    </source>
</reference>